<organism evidence="2 3">
    <name type="scientific">Holospora obtusa F1</name>
    <dbReference type="NCBI Taxonomy" id="1399147"/>
    <lineage>
        <taxon>Bacteria</taxon>
        <taxon>Pseudomonadati</taxon>
        <taxon>Pseudomonadota</taxon>
        <taxon>Alphaproteobacteria</taxon>
        <taxon>Holosporales</taxon>
        <taxon>Holosporaceae</taxon>
        <taxon>Holospora</taxon>
    </lineage>
</organism>
<gene>
    <name evidence="2" type="ORF">P618_200374</name>
</gene>
<dbReference type="RefSeq" id="WP_021828025.1">
    <property type="nucleotide sequence ID" value="NZ_AWTR02000045.1"/>
</dbReference>
<dbReference type="eggNOG" id="COG3335">
    <property type="taxonomic scope" value="Bacteria"/>
</dbReference>
<accession>W6TEU0</accession>
<evidence type="ECO:0000259" key="1">
    <source>
        <dbReference type="Pfam" id="PF13358"/>
    </source>
</evidence>
<evidence type="ECO:0000313" key="3">
    <source>
        <dbReference type="Proteomes" id="UP000019112"/>
    </source>
</evidence>
<protein>
    <recommendedName>
        <fullName evidence="1">Tc1-like transposase DDE domain-containing protein</fullName>
    </recommendedName>
</protein>
<proteinExistence type="predicted"/>
<keyword evidence="3" id="KW-1185">Reference proteome</keyword>
<comment type="caution">
    <text evidence="2">The sequence shown here is derived from an EMBL/GenBank/DDBJ whole genome shotgun (WGS) entry which is preliminary data.</text>
</comment>
<dbReference type="EMBL" id="AWTR02000045">
    <property type="protein sequence ID" value="ETZ07426.1"/>
    <property type="molecule type" value="Genomic_DNA"/>
</dbReference>
<sequence length="86" mass="9940">MQNRGWGRKAKKLAAKKSGNYYQRTNIRAEYVNHKSIAPMVLNDFFHTKLFEACGSQLLVKELKLGQIVIMDNSAFHRSQKTKELL</sequence>
<dbReference type="Proteomes" id="UP000019112">
    <property type="component" value="Unassembled WGS sequence"/>
</dbReference>
<evidence type="ECO:0000313" key="2">
    <source>
        <dbReference type="EMBL" id="ETZ07426.1"/>
    </source>
</evidence>
<feature type="domain" description="Tc1-like transposase DDE" evidence="1">
    <location>
        <begin position="2"/>
        <end position="85"/>
    </location>
</feature>
<dbReference type="InterPro" id="IPR038717">
    <property type="entry name" value="Tc1-like_DDE_dom"/>
</dbReference>
<dbReference type="AlphaFoldDB" id="W6TEU0"/>
<reference evidence="2 3" key="1">
    <citation type="journal article" date="2014" name="FEMS Microbiol. Lett.">
        <title>Draft genome sequences of three Holospora species (Holospora obtusa, Holospora undulata, and Holospora elegans), endonuclear symbiotic bacteria of the ciliate Paramecium caudatum.</title>
        <authorList>
            <person name="Dohra H."/>
            <person name="Tanaka K."/>
            <person name="Suzuki T."/>
            <person name="Fujishima M."/>
            <person name="Suzuki H."/>
        </authorList>
    </citation>
    <scope>NUCLEOTIDE SEQUENCE [LARGE SCALE GENOMIC DNA]</scope>
    <source>
        <strain evidence="2 3">F1</strain>
    </source>
</reference>
<dbReference type="OrthoDB" id="565387at2"/>
<name>W6TEU0_HOLOB</name>
<dbReference type="Pfam" id="PF13358">
    <property type="entry name" value="DDE_3"/>
    <property type="match status" value="1"/>
</dbReference>